<proteinExistence type="predicted"/>
<dbReference type="Proteomes" id="UP000623010">
    <property type="component" value="Unassembled WGS sequence"/>
</dbReference>
<reference evidence="2" key="2">
    <citation type="submission" date="2020-09" db="EMBL/GenBank/DDBJ databases">
        <authorList>
            <person name="Sun Q."/>
            <person name="Ohkuma M."/>
        </authorList>
    </citation>
    <scope>NUCLEOTIDE SEQUENCE</scope>
    <source>
        <strain evidence="2">JCM 5016</strain>
    </source>
</reference>
<dbReference type="AlphaFoldDB" id="A0A918RB66"/>
<feature type="region of interest" description="Disordered" evidence="1">
    <location>
        <begin position="1"/>
        <end position="38"/>
    </location>
</feature>
<evidence type="ECO:0000313" key="3">
    <source>
        <dbReference type="Proteomes" id="UP000623010"/>
    </source>
</evidence>
<dbReference type="EMBL" id="BMWH01000012">
    <property type="protein sequence ID" value="GGZ92060.1"/>
    <property type="molecule type" value="Genomic_DNA"/>
</dbReference>
<comment type="caution">
    <text evidence="2">The sequence shown here is derived from an EMBL/GenBank/DDBJ whole genome shotgun (WGS) entry which is preliminary data.</text>
</comment>
<sequence length="181" mass="18887">MHHATVPAPHCRQATHPNGVGPKQPVTNSRAHGPLRGAPMGLKDIIDVAGVVTPRRGLPAAGGACLRADAAGAGGGPGGLRRAERGRTARRWGVGEHPPSRRAAQWLGGPMAWCLVGRWAGGFSVRRRAPLGHTPARSRSASARSRGAIVWFQRFSGMAATFLAGTLKLILRFSEAGSMSG</sequence>
<name>A0A918RB66_9ACTN</name>
<evidence type="ECO:0000256" key="1">
    <source>
        <dbReference type="SAM" id="MobiDB-lite"/>
    </source>
</evidence>
<evidence type="ECO:0000313" key="2">
    <source>
        <dbReference type="EMBL" id="GGZ92060.1"/>
    </source>
</evidence>
<keyword evidence="3" id="KW-1185">Reference proteome</keyword>
<reference evidence="2" key="1">
    <citation type="journal article" date="2014" name="Int. J. Syst. Evol. Microbiol.">
        <title>Complete genome sequence of Corynebacterium casei LMG S-19264T (=DSM 44701T), isolated from a smear-ripened cheese.</title>
        <authorList>
            <consortium name="US DOE Joint Genome Institute (JGI-PGF)"/>
            <person name="Walter F."/>
            <person name="Albersmeier A."/>
            <person name="Kalinowski J."/>
            <person name="Ruckert C."/>
        </authorList>
    </citation>
    <scope>NUCLEOTIDE SEQUENCE</scope>
    <source>
        <strain evidence="2">JCM 5016</strain>
    </source>
</reference>
<protein>
    <submittedName>
        <fullName evidence="2">Uncharacterized protein</fullName>
    </submittedName>
</protein>
<gene>
    <name evidence="2" type="ORF">GCM10010389_33310</name>
</gene>
<accession>A0A918RB66</accession>
<organism evidence="2 3">
    <name type="scientific">Streptomyces echinoruber</name>
    <dbReference type="NCBI Taxonomy" id="68898"/>
    <lineage>
        <taxon>Bacteria</taxon>
        <taxon>Bacillati</taxon>
        <taxon>Actinomycetota</taxon>
        <taxon>Actinomycetes</taxon>
        <taxon>Kitasatosporales</taxon>
        <taxon>Streptomycetaceae</taxon>
        <taxon>Streptomyces</taxon>
    </lineage>
</organism>